<name>L1LEI1_THEEQ</name>
<dbReference type="AlphaFoldDB" id="L1LEI1"/>
<dbReference type="EMBL" id="ACOU01000002">
    <property type="protein sequence ID" value="EKX73583.1"/>
    <property type="molecule type" value="Genomic_DNA"/>
</dbReference>
<dbReference type="Proteomes" id="UP000031512">
    <property type="component" value="Unassembled WGS sequence"/>
</dbReference>
<comment type="caution">
    <text evidence="2">The sequence shown here is derived from an EMBL/GenBank/DDBJ whole genome shotgun (WGS) entry which is preliminary data.</text>
</comment>
<dbReference type="RefSeq" id="XP_004833035.1">
    <property type="nucleotide sequence ID" value="XM_004832978.1"/>
</dbReference>
<evidence type="ECO:0000256" key="1">
    <source>
        <dbReference type="SAM" id="MobiDB-lite"/>
    </source>
</evidence>
<keyword evidence="3" id="KW-1185">Reference proteome</keyword>
<organism evidence="2 3">
    <name type="scientific">Theileria equi strain WA</name>
    <dbReference type="NCBI Taxonomy" id="1537102"/>
    <lineage>
        <taxon>Eukaryota</taxon>
        <taxon>Sar</taxon>
        <taxon>Alveolata</taxon>
        <taxon>Apicomplexa</taxon>
        <taxon>Aconoidasida</taxon>
        <taxon>Piroplasmida</taxon>
        <taxon>Theileriidae</taxon>
        <taxon>Theileria</taxon>
    </lineage>
</organism>
<dbReference type="GeneID" id="15806506"/>
<evidence type="ECO:0000313" key="2">
    <source>
        <dbReference type="EMBL" id="EKX73583.1"/>
    </source>
</evidence>
<dbReference type="VEuPathDB" id="PiroplasmaDB:BEWA_036190"/>
<dbReference type="KEGG" id="beq:BEWA_036190"/>
<sequence>MILPGDAREMERFIFMHHLPNCTVYVRIVTKAKFRGGNRRKIMEYMTRVNENKFYQIVRTPINVDILSQNSTNVIQVDDNFQYTAKRFRVRDEMTYRFTIGMVRYGTFLLSNKAQSLIDRRIIWEGGLERPFIKIISTLTYGERHIVSYKFVGPEAGFVIDSRKTTKIFLNPKDERFVDDYGQFPLSSGGEDQEDTERLESAASAFVDPESEEPSTSSFVLPDIMPPEAFSEQPTTSSANASQHWPCLPLESRRYTEPLRPAKKSSAGYVPPLEYSMDGDPAYCVGAINCRRYMRGRETVIATPQSSGCAAADEIDYDQRHSDGNVDSQHVS</sequence>
<feature type="region of interest" description="Disordered" evidence="1">
    <location>
        <begin position="305"/>
        <end position="332"/>
    </location>
</feature>
<feature type="region of interest" description="Disordered" evidence="1">
    <location>
        <begin position="181"/>
        <end position="218"/>
    </location>
</feature>
<gene>
    <name evidence="2" type="ORF">BEWA_036190</name>
</gene>
<reference evidence="2 3" key="1">
    <citation type="journal article" date="2012" name="BMC Genomics">
        <title>Comparative genomic analysis and phylogenetic position of Theileria equi.</title>
        <authorList>
            <person name="Kappmeyer L.S."/>
            <person name="Thiagarajan M."/>
            <person name="Herndon D.R."/>
            <person name="Ramsay J.D."/>
            <person name="Caler E."/>
            <person name="Djikeng A."/>
            <person name="Gillespie J.J."/>
            <person name="Lau A.O."/>
            <person name="Roalson E.H."/>
            <person name="Silva J.C."/>
            <person name="Silva M.G."/>
            <person name="Suarez C.E."/>
            <person name="Ueti M.W."/>
            <person name="Nene V.M."/>
            <person name="Mealey R.H."/>
            <person name="Knowles D.P."/>
            <person name="Brayton K.A."/>
        </authorList>
    </citation>
    <scope>NUCLEOTIDE SEQUENCE [LARGE SCALE GENOMIC DNA]</scope>
    <source>
        <strain evidence="2 3">WA</strain>
    </source>
</reference>
<accession>L1LEI1</accession>
<protein>
    <submittedName>
        <fullName evidence="2">Uncharacterized protein</fullName>
    </submittedName>
</protein>
<proteinExistence type="predicted"/>
<evidence type="ECO:0000313" key="3">
    <source>
        <dbReference type="Proteomes" id="UP000031512"/>
    </source>
</evidence>